<dbReference type="EnsemblMetazoa" id="ISCW010807-RA">
    <property type="protein sequence ID" value="ISCW010807-PA"/>
    <property type="gene ID" value="ISCW010807"/>
</dbReference>
<protein>
    <submittedName>
        <fullName evidence="2 3">Uncharacterized protein</fullName>
    </submittedName>
</protein>
<reference evidence="2 4" key="1">
    <citation type="submission" date="2008-03" db="EMBL/GenBank/DDBJ databases">
        <title>Annotation of Ixodes scapularis.</title>
        <authorList>
            <consortium name="Ixodes scapularis Genome Project Consortium"/>
            <person name="Caler E."/>
            <person name="Hannick L.I."/>
            <person name="Bidwell S."/>
            <person name="Joardar V."/>
            <person name="Thiagarajan M."/>
            <person name="Amedeo P."/>
            <person name="Galinsky K.J."/>
            <person name="Schobel S."/>
            <person name="Inman J."/>
            <person name="Hostetler J."/>
            <person name="Miller J."/>
            <person name="Hammond M."/>
            <person name="Megy K."/>
            <person name="Lawson D."/>
            <person name="Kodira C."/>
            <person name="Sutton G."/>
            <person name="Meyer J."/>
            <person name="Hill C.A."/>
            <person name="Birren B."/>
            <person name="Nene V."/>
            <person name="Collins F."/>
            <person name="Alarcon-Chaidez F."/>
            <person name="Wikel S."/>
            <person name="Strausberg R."/>
        </authorList>
    </citation>
    <scope>NUCLEOTIDE SEQUENCE [LARGE SCALE GENOMIC DNA]</scope>
    <source>
        <strain evidence="4">Wikel</strain>
        <strain evidence="2">Wikel colony</strain>
    </source>
</reference>
<sequence length="63" mass="7055">MTPLTSTPSGTTAKDEGVAVQQDTTNQEIDTRIDQLEGEMREVKHYLKTILDRLPQPNNGQDK</sequence>
<dbReference type="Proteomes" id="UP000001555">
    <property type="component" value="Unassembled WGS sequence"/>
</dbReference>
<evidence type="ECO:0000313" key="4">
    <source>
        <dbReference type="Proteomes" id="UP000001555"/>
    </source>
</evidence>
<organism>
    <name type="scientific">Ixodes scapularis</name>
    <name type="common">Black-legged tick</name>
    <name type="synonym">Deer tick</name>
    <dbReference type="NCBI Taxonomy" id="6945"/>
    <lineage>
        <taxon>Eukaryota</taxon>
        <taxon>Metazoa</taxon>
        <taxon>Ecdysozoa</taxon>
        <taxon>Arthropoda</taxon>
        <taxon>Chelicerata</taxon>
        <taxon>Arachnida</taxon>
        <taxon>Acari</taxon>
        <taxon>Parasitiformes</taxon>
        <taxon>Ixodida</taxon>
        <taxon>Ixodoidea</taxon>
        <taxon>Ixodidae</taxon>
        <taxon>Ixodinae</taxon>
        <taxon>Ixodes</taxon>
    </lineage>
</organism>
<evidence type="ECO:0000313" key="3">
    <source>
        <dbReference type="EnsemblMetazoa" id="ISCW010807-PA"/>
    </source>
</evidence>
<dbReference type="VEuPathDB" id="VectorBase:ISCI010807"/>
<name>B7Q5Z7_IXOSC</name>
<accession>B7Q5Z7</accession>
<dbReference type="HOGENOM" id="CLU_2888266_0_0_1"/>
<feature type="region of interest" description="Disordered" evidence="1">
    <location>
        <begin position="1"/>
        <end position="26"/>
    </location>
</feature>
<dbReference type="EMBL" id="ABJB011124802">
    <property type="status" value="NOT_ANNOTATED_CDS"/>
    <property type="molecule type" value="Genomic_DNA"/>
</dbReference>
<dbReference type="InParanoid" id="B7Q5Z7"/>
<dbReference type="PaxDb" id="6945-B7Q5Z7"/>
<dbReference type="VEuPathDB" id="VectorBase:ISCW010807"/>
<feature type="compositionally biased region" description="Polar residues" evidence="1">
    <location>
        <begin position="1"/>
        <end position="12"/>
    </location>
</feature>
<dbReference type="AlphaFoldDB" id="B7Q5Z7"/>
<dbReference type="EMBL" id="DS864267">
    <property type="protein sequence ID" value="EEC14269.1"/>
    <property type="molecule type" value="Genomic_DNA"/>
</dbReference>
<gene>
    <name evidence="2" type="ORF">IscW_ISCW010807</name>
</gene>
<reference evidence="3" key="2">
    <citation type="submission" date="2020-05" db="UniProtKB">
        <authorList>
            <consortium name="EnsemblMetazoa"/>
        </authorList>
    </citation>
    <scope>IDENTIFICATION</scope>
    <source>
        <strain evidence="3">wikel</strain>
    </source>
</reference>
<keyword evidence="4" id="KW-1185">Reference proteome</keyword>
<evidence type="ECO:0000313" key="2">
    <source>
        <dbReference type="EMBL" id="EEC14269.1"/>
    </source>
</evidence>
<proteinExistence type="predicted"/>
<evidence type="ECO:0000256" key="1">
    <source>
        <dbReference type="SAM" id="MobiDB-lite"/>
    </source>
</evidence>